<dbReference type="EMBL" id="JAAARO010000007">
    <property type="protein sequence ID" value="KAF5745547.1"/>
    <property type="molecule type" value="Genomic_DNA"/>
</dbReference>
<protein>
    <submittedName>
        <fullName evidence="1">Uncharacterized protein</fullName>
    </submittedName>
</protein>
<name>A0A7J7DGR6_TRIWF</name>
<keyword evidence="2" id="KW-1185">Reference proteome</keyword>
<gene>
    <name evidence="1" type="ORF">HS088_TW07G01139</name>
</gene>
<accession>A0A7J7DGR6</accession>
<comment type="caution">
    <text evidence="1">The sequence shown here is derived from an EMBL/GenBank/DDBJ whole genome shotgun (WGS) entry which is preliminary data.</text>
</comment>
<organism evidence="1 2">
    <name type="scientific">Tripterygium wilfordii</name>
    <name type="common">Thunder God vine</name>
    <dbReference type="NCBI Taxonomy" id="458696"/>
    <lineage>
        <taxon>Eukaryota</taxon>
        <taxon>Viridiplantae</taxon>
        <taxon>Streptophyta</taxon>
        <taxon>Embryophyta</taxon>
        <taxon>Tracheophyta</taxon>
        <taxon>Spermatophyta</taxon>
        <taxon>Magnoliopsida</taxon>
        <taxon>eudicotyledons</taxon>
        <taxon>Gunneridae</taxon>
        <taxon>Pentapetalae</taxon>
        <taxon>rosids</taxon>
        <taxon>fabids</taxon>
        <taxon>Celastrales</taxon>
        <taxon>Celastraceae</taxon>
        <taxon>Tripterygium</taxon>
    </lineage>
</organism>
<dbReference type="Proteomes" id="UP000593562">
    <property type="component" value="Unassembled WGS sequence"/>
</dbReference>
<sequence length="120" mass="12841">MAMDSTPPTSSYAAKQDSLRVAMPPKPLNLSGSCQARAVFGSCVKLGGFRGCTHLLRRDRLRMEKSDAVITSLAVLKPAGALVRILGFGFDFFMREIHKISSEGEGDGMGGAAIYIATFI</sequence>
<proteinExistence type="predicted"/>
<evidence type="ECO:0000313" key="2">
    <source>
        <dbReference type="Proteomes" id="UP000593562"/>
    </source>
</evidence>
<reference evidence="1 2" key="1">
    <citation type="journal article" date="2020" name="Nat. Commun.">
        <title>Genome of Tripterygium wilfordii and identification of cytochrome P450 involved in triptolide biosynthesis.</title>
        <authorList>
            <person name="Tu L."/>
            <person name="Su P."/>
            <person name="Zhang Z."/>
            <person name="Gao L."/>
            <person name="Wang J."/>
            <person name="Hu T."/>
            <person name="Zhou J."/>
            <person name="Zhang Y."/>
            <person name="Zhao Y."/>
            <person name="Liu Y."/>
            <person name="Song Y."/>
            <person name="Tong Y."/>
            <person name="Lu Y."/>
            <person name="Yang J."/>
            <person name="Xu C."/>
            <person name="Jia M."/>
            <person name="Peters R.J."/>
            <person name="Huang L."/>
            <person name="Gao W."/>
        </authorList>
    </citation>
    <scope>NUCLEOTIDE SEQUENCE [LARGE SCALE GENOMIC DNA]</scope>
    <source>
        <strain evidence="2">cv. XIE 37</strain>
        <tissue evidence="1">Leaf</tissue>
    </source>
</reference>
<dbReference type="AlphaFoldDB" id="A0A7J7DGR6"/>
<evidence type="ECO:0000313" key="1">
    <source>
        <dbReference type="EMBL" id="KAF5745547.1"/>
    </source>
</evidence>
<dbReference type="InParanoid" id="A0A7J7DGR6"/>